<comment type="cofactor">
    <cofactor evidence="1">
        <name>Mn(2+)</name>
        <dbReference type="ChEBI" id="CHEBI:29035"/>
    </cofactor>
</comment>
<dbReference type="SUPFAM" id="SSF53659">
    <property type="entry name" value="Isocitrate/Isopropylmalate dehydrogenase-like"/>
    <property type="match status" value="1"/>
</dbReference>
<dbReference type="EC" id="1.1.1.85" evidence="4 14"/>
<comment type="catalytic activity">
    <reaction evidence="14">
        <text>(2R,3S)-3-isopropylmalate + NAD(+) = 4-methyl-2-oxopentanoate + CO2 + NADH</text>
        <dbReference type="Rhea" id="RHEA:32271"/>
        <dbReference type="ChEBI" id="CHEBI:16526"/>
        <dbReference type="ChEBI" id="CHEBI:17865"/>
        <dbReference type="ChEBI" id="CHEBI:35121"/>
        <dbReference type="ChEBI" id="CHEBI:57540"/>
        <dbReference type="ChEBI" id="CHEBI:57945"/>
        <dbReference type="EC" id="1.1.1.85"/>
    </reaction>
</comment>
<sequence length="377" mass="40094">MVETTKAVEHSIVVCAGDYCGPEVIAEGLKVLHEIASHYPHVQLNIKHHLIGGAAWDEHGVNITEEALGDAASASATLVGAVGGPKWQAVQPGVEWGLGRLRKKLDAFGNLRPIELVAPSLLECSSLKPEVCRGTNILIIRELTGGVYFGERREYSESNDTAYDMDSYSREEIVRVARLAGSLASKHEPPLQLTSVDKANVLAACGRMWRRVVTQTIESEFPTVKLRHLLVDTAAMELVSHPTQLNGVLLTSNMFGDILSDEASAIVGSIGLLPSASLSALPTDAGDGVRGLYEPIHGSAPDLHNKGTVNPIGTILAVAMMCRFSLGLEAAAKAIETAVRDTLEAGIRTPDLRGSSSTSEVGDAVVAALKRADFHAE</sequence>
<dbReference type="InterPro" id="IPR019818">
    <property type="entry name" value="IsoCit/isopropylmalate_DH_CS"/>
</dbReference>
<dbReference type="PANTHER" id="PTHR42979:SF4">
    <property type="entry name" value="3-ISOPROPYLMALATE DEHYDROGENASE"/>
    <property type="match status" value="1"/>
</dbReference>
<dbReference type="KEGG" id="pfj:MYCFIDRAFT_31886"/>
<evidence type="ECO:0000256" key="13">
    <source>
        <dbReference type="RuleBase" id="RU004443"/>
    </source>
</evidence>
<evidence type="ECO:0000256" key="2">
    <source>
        <dbReference type="ARBA" id="ARBA00007769"/>
    </source>
</evidence>
<gene>
    <name evidence="16" type="ORF">MYCFIDRAFT_31886</name>
</gene>
<dbReference type="Gene3D" id="3.40.718.10">
    <property type="entry name" value="Isopropylmalate Dehydrogenase"/>
    <property type="match status" value="1"/>
</dbReference>
<dbReference type="PROSITE" id="PS00470">
    <property type="entry name" value="IDH_IMDH"/>
    <property type="match status" value="1"/>
</dbReference>
<dbReference type="GO" id="GO:0005829">
    <property type="term" value="C:cytosol"/>
    <property type="evidence" value="ECO:0007669"/>
    <property type="project" value="TreeGrafter"/>
</dbReference>
<dbReference type="FunFam" id="3.40.718.10:FF:000006">
    <property type="entry name" value="3-isopropylmalate dehydrogenase"/>
    <property type="match status" value="1"/>
</dbReference>
<comment type="subunit">
    <text evidence="3 14">Homodimer.</text>
</comment>
<dbReference type="Proteomes" id="UP000016932">
    <property type="component" value="Unassembled WGS sequence"/>
</dbReference>
<dbReference type="Pfam" id="PF00180">
    <property type="entry name" value="Iso_dh"/>
    <property type="match status" value="1"/>
</dbReference>
<accession>M2ZNB2</accession>
<keyword evidence="12 14" id="KW-0100">Branched-chain amino acid biosynthesis</keyword>
<reference evidence="16 17" key="1">
    <citation type="journal article" date="2012" name="PLoS Pathog.">
        <title>Diverse lifestyles and strategies of plant pathogenesis encoded in the genomes of eighteen Dothideomycetes fungi.</title>
        <authorList>
            <person name="Ohm R.A."/>
            <person name="Feau N."/>
            <person name="Henrissat B."/>
            <person name="Schoch C.L."/>
            <person name="Horwitz B.A."/>
            <person name="Barry K.W."/>
            <person name="Condon B.J."/>
            <person name="Copeland A.C."/>
            <person name="Dhillon B."/>
            <person name="Glaser F."/>
            <person name="Hesse C.N."/>
            <person name="Kosti I."/>
            <person name="LaButti K."/>
            <person name="Lindquist E.A."/>
            <person name="Lucas S."/>
            <person name="Salamov A.A."/>
            <person name="Bradshaw R.E."/>
            <person name="Ciuffetti L."/>
            <person name="Hamelin R.C."/>
            <person name="Kema G.H.J."/>
            <person name="Lawrence C."/>
            <person name="Scott J.A."/>
            <person name="Spatafora J.W."/>
            <person name="Turgeon B.G."/>
            <person name="de Wit P.J.G.M."/>
            <person name="Zhong S."/>
            <person name="Goodwin S.B."/>
            <person name="Grigoriev I.V."/>
        </authorList>
    </citation>
    <scope>NUCLEOTIDE SEQUENCE [LARGE SCALE GENOMIC DNA]</scope>
    <source>
        <strain evidence="16 17">CIRAD86</strain>
    </source>
</reference>
<comment type="pathway">
    <text evidence="14">Amino-acid biosynthesis; L-leucine biosynthesis; L-leucine from 3-methyl-2-oxobutanoate: step 3/4.</text>
</comment>
<evidence type="ECO:0000256" key="1">
    <source>
        <dbReference type="ARBA" id="ARBA00001936"/>
    </source>
</evidence>
<evidence type="ECO:0000259" key="15">
    <source>
        <dbReference type="SMART" id="SM01329"/>
    </source>
</evidence>
<name>M2ZNB2_PSEFD</name>
<dbReference type="EMBL" id="KB446561">
    <property type="protein sequence ID" value="EME80589.1"/>
    <property type="molecule type" value="Genomic_DNA"/>
</dbReference>
<dbReference type="HOGENOM" id="CLU_031953_0_3_1"/>
<keyword evidence="9 13" id="KW-0560">Oxidoreductase</keyword>
<dbReference type="RefSeq" id="XP_007928802.1">
    <property type="nucleotide sequence ID" value="XM_007930611.1"/>
</dbReference>
<evidence type="ECO:0000256" key="5">
    <source>
        <dbReference type="ARBA" id="ARBA00022430"/>
    </source>
</evidence>
<dbReference type="GO" id="GO:0009098">
    <property type="term" value="P:L-leucine biosynthetic process"/>
    <property type="evidence" value="ECO:0007669"/>
    <property type="project" value="UniProtKB-UniPathway"/>
</dbReference>
<dbReference type="InterPro" id="IPR004429">
    <property type="entry name" value="Isopropylmalate_DH"/>
</dbReference>
<protein>
    <recommendedName>
        <fullName evidence="4 14">3-isopropylmalate dehydrogenase</fullName>
        <ecNumber evidence="4 14">1.1.1.85</ecNumber>
    </recommendedName>
</protein>
<dbReference type="GO" id="GO:0051287">
    <property type="term" value="F:NAD binding"/>
    <property type="evidence" value="ECO:0007669"/>
    <property type="project" value="InterPro"/>
</dbReference>
<evidence type="ECO:0000256" key="10">
    <source>
        <dbReference type="ARBA" id="ARBA00023027"/>
    </source>
</evidence>
<dbReference type="STRING" id="383855.M2ZNB2"/>
<dbReference type="GO" id="GO:0003862">
    <property type="term" value="F:3-isopropylmalate dehydrogenase activity"/>
    <property type="evidence" value="ECO:0007669"/>
    <property type="project" value="UniProtKB-EC"/>
</dbReference>
<dbReference type="VEuPathDB" id="FungiDB:MYCFIDRAFT_31886"/>
<dbReference type="OrthoDB" id="419183at2759"/>
<dbReference type="eggNOG" id="KOG0786">
    <property type="taxonomic scope" value="Eukaryota"/>
</dbReference>
<keyword evidence="10 14" id="KW-0520">NAD</keyword>
<evidence type="ECO:0000256" key="6">
    <source>
        <dbReference type="ARBA" id="ARBA00022605"/>
    </source>
</evidence>
<comment type="similarity">
    <text evidence="2 13">Belongs to the isocitrate and isopropylmalate dehydrogenases family.</text>
</comment>
<proteinExistence type="inferred from homology"/>
<feature type="domain" description="Isopropylmalate dehydrogenase-like" evidence="15">
    <location>
        <begin position="11"/>
        <end position="365"/>
    </location>
</feature>
<keyword evidence="6" id="KW-0028">Amino-acid biosynthesis</keyword>
<dbReference type="PANTHER" id="PTHR42979">
    <property type="entry name" value="3-ISOPROPYLMALATE DEHYDROGENASE"/>
    <property type="match status" value="1"/>
</dbReference>
<dbReference type="GO" id="GO:0000287">
    <property type="term" value="F:magnesium ion binding"/>
    <property type="evidence" value="ECO:0007669"/>
    <property type="project" value="InterPro"/>
</dbReference>
<dbReference type="AlphaFoldDB" id="M2ZNB2"/>
<evidence type="ECO:0000256" key="3">
    <source>
        <dbReference type="ARBA" id="ARBA00011738"/>
    </source>
</evidence>
<keyword evidence="7 14" id="KW-0479">Metal-binding</keyword>
<evidence type="ECO:0000256" key="14">
    <source>
        <dbReference type="RuleBase" id="RU004445"/>
    </source>
</evidence>
<evidence type="ECO:0000256" key="11">
    <source>
        <dbReference type="ARBA" id="ARBA00023211"/>
    </source>
</evidence>
<dbReference type="InterPro" id="IPR024084">
    <property type="entry name" value="IsoPropMal-DH-like_dom"/>
</dbReference>
<evidence type="ECO:0000313" key="16">
    <source>
        <dbReference type="EMBL" id="EME80589.1"/>
    </source>
</evidence>
<dbReference type="GeneID" id="19338827"/>
<keyword evidence="11" id="KW-0464">Manganese</keyword>
<dbReference type="NCBIfam" id="TIGR00169">
    <property type="entry name" value="leuB"/>
    <property type="match status" value="1"/>
</dbReference>
<keyword evidence="17" id="KW-1185">Reference proteome</keyword>
<evidence type="ECO:0000256" key="8">
    <source>
        <dbReference type="ARBA" id="ARBA00022842"/>
    </source>
</evidence>
<dbReference type="UniPathway" id="UPA00048">
    <property type="reaction ID" value="UER00072"/>
</dbReference>
<keyword evidence="5 14" id="KW-0432">Leucine biosynthesis</keyword>
<evidence type="ECO:0000256" key="4">
    <source>
        <dbReference type="ARBA" id="ARBA00013101"/>
    </source>
</evidence>
<keyword evidence="8" id="KW-0460">Magnesium</keyword>
<comment type="cofactor">
    <cofactor evidence="14">
        <name>Mg(2+)</name>
        <dbReference type="ChEBI" id="CHEBI:18420"/>
    </cofactor>
    <cofactor evidence="14">
        <name>Mn(2+)</name>
        <dbReference type="ChEBI" id="CHEBI:29035"/>
    </cofactor>
    <text evidence="14">Binds 1 Mg(2+) or Mn(2+) ion per subunit.</text>
</comment>
<evidence type="ECO:0000256" key="12">
    <source>
        <dbReference type="ARBA" id="ARBA00023304"/>
    </source>
</evidence>
<evidence type="ECO:0000256" key="9">
    <source>
        <dbReference type="ARBA" id="ARBA00023002"/>
    </source>
</evidence>
<dbReference type="SMART" id="SM01329">
    <property type="entry name" value="Iso_dh"/>
    <property type="match status" value="1"/>
</dbReference>
<evidence type="ECO:0000313" key="17">
    <source>
        <dbReference type="Proteomes" id="UP000016932"/>
    </source>
</evidence>
<comment type="function">
    <text evidence="14">Catalyzes the oxidation of 3-carboxy-2-hydroxy-4-methylpentanoate (3-isopropylmalate) to 3-carboxy-4-methyl-2-oxopentanoate. The product decarboxylates to 4-methyl-2 oxopentanoate.</text>
</comment>
<organism evidence="16 17">
    <name type="scientific">Pseudocercospora fijiensis (strain CIRAD86)</name>
    <name type="common">Black leaf streak disease fungus</name>
    <name type="synonym">Mycosphaerella fijiensis</name>
    <dbReference type="NCBI Taxonomy" id="383855"/>
    <lineage>
        <taxon>Eukaryota</taxon>
        <taxon>Fungi</taxon>
        <taxon>Dikarya</taxon>
        <taxon>Ascomycota</taxon>
        <taxon>Pezizomycotina</taxon>
        <taxon>Dothideomycetes</taxon>
        <taxon>Dothideomycetidae</taxon>
        <taxon>Mycosphaerellales</taxon>
        <taxon>Mycosphaerellaceae</taxon>
        <taxon>Pseudocercospora</taxon>
    </lineage>
</organism>
<evidence type="ECO:0000256" key="7">
    <source>
        <dbReference type="ARBA" id="ARBA00022723"/>
    </source>
</evidence>